<feature type="non-terminal residue" evidence="1">
    <location>
        <position position="1"/>
    </location>
</feature>
<gene>
    <name evidence="1" type="ORF">JOQ06_011758</name>
</gene>
<sequence>RSPTQRLLHGSAESEPSLKAMSAFTAGSLQPELPALGRMVLFLLKLSGILGPELSETQGKDVFSKVT</sequence>
<accession>A0AAD6FNH7</accession>
<organism evidence="1 2">
    <name type="scientific">Pogonophryne albipinna</name>
    <dbReference type="NCBI Taxonomy" id="1090488"/>
    <lineage>
        <taxon>Eukaryota</taxon>
        <taxon>Metazoa</taxon>
        <taxon>Chordata</taxon>
        <taxon>Craniata</taxon>
        <taxon>Vertebrata</taxon>
        <taxon>Euteleostomi</taxon>
        <taxon>Actinopterygii</taxon>
        <taxon>Neopterygii</taxon>
        <taxon>Teleostei</taxon>
        <taxon>Neoteleostei</taxon>
        <taxon>Acanthomorphata</taxon>
        <taxon>Eupercaria</taxon>
        <taxon>Perciformes</taxon>
        <taxon>Notothenioidei</taxon>
        <taxon>Pogonophryne</taxon>
    </lineage>
</organism>
<dbReference type="EMBL" id="JAPTMU010000006">
    <property type="protein sequence ID" value="KAJ4941885.1"/>
    <property type="molecule type" value="Genomic_DNA"/>
</dbReference>
<proteinExistence type="predicted"/>
<evidence type="ECO:0000313" key="1">
    <source>
        <dbReference type="EMBL" id="KAJ4941885.1"/>
    </source>
</evidence>
<dbReference type="Proteomes" id="UP001219934">
    <property type="component" value="Unassembled WGS sequence"/>
</dbReference>
<protein>
    <submittedName>
        <fullName evidence="1">Uncharacterized protein</fullName>
    </submittedName>
</protein>
<keyword evidence="2" id="KW-1185">Reference proteome</keyword>
<name>A0AAD6FNH7_9TELE</name>
<dbReference type="AlphaFoldDB" id="A0AAD6FNH7"/>
<reference evidence="1" key="1">
    <citation type="submission" date="2022-11" db="EMBL/GenBank/DDBJ databases">
        <title>Chromosome-level genome of Pogonophryne albipinna.</title>
        <authorList>
            <person name="Jo E."/>
        </authorList>
    </citation>
    <scope>NUCLEOTIDE SEQUENCE</scope>
    <source>
        <strain evidence="1">SGF0006</strain>
        <tissue evidence="1">Muscle</tissue>
    </source>
</reference>
<feature type="non-terminal residue" evidence="1">
    <location>
        <position position="67"/>
    </location>
</feature>
<evidence type="ECO:0000313" key="2">
    <source>
        <dbReference type="Proteomes" id="UP001219934"/>
    </source>
</evidence>
<comment type="caution">
    <text evidence="1">The sequence shown here is derived from an EMBL/GenBank/DDBJ whole genome shotgun (WGS) entry which is preliminary data.</text>
</comment>